<evidence type="ECO:0000256" key="5">
    <source>
        <dbReference type="ARBA" id="ARBA00022679"/>
    </source>
</evidence>
<dbReference type="SMART" id="SM00387">
    <property type="entry name" value="HATPase_c"/>
    <property type="match status" value="1"/>
</dbReference>
<protein>
    <recommendedName>
        <fullName evidence="3">histidine kinase</fullName>
        <ecNumber evidence="3">2.7.13.3</ecNumber>
    </recommendedName>
</protein>
<feature type="transmembrane region" description="Helical" evidence="11">
    <location>
        <begin position="166"/>
        <end position="190"/>
    </location>
</feature>
<evidence type="ECO:0000256" key="3">
    <source>
        <dbReference type="ARBA" id="ARBA00012438"/>
    </source>
</evidence>
<dbReference type="CDD" id="cd00075">
    <property type="entry name" value="HATPase"/>
    <property type="match status" value="1"/>
</dbReference>
<dbReference type="GO" id="GO:0016020">
    <property type="term" value="C:membrane"/>
    <property type="evidence" value="ECO:0007669"/>
    <property type="project" value="UniProtKB-SubCell"/>
</dbReference>
<dbReference type="Gene3D" id="6.10.340.10">
    <property type="match status" value="1"/>
</dbReference>
<reference evidence="13 14" key="1">
    <citation type="submission" date="2016-10" db="EMBL/GenBank/DDBJ databases">
        <authorList>
            <person name="de Groot N.N."/>
        </authorList>
    </citation>
    <scope>NUCLEOTIDE SEQUENCE [LARGE SCALE GENOMIC DNA]</scope>
    <source>
        <strain evidence="13 14">DSM 15695</strain>
    </source>
</reference>
<gene>
    <name evidence="13" type="ORF">SAMN04488558_101300</name>
</gene>
<keyword evidence="8 11" id="KW-1133">Transmembrane helix</keyword>
<sequence length="484" mass="56410">MKEFVKNHLKHPLSLRWKWGIILFIVFSIFGCIILGAYRNLTLDYQKNIYMETYQAKSDATVRLLEEKMNDYNQSELMRTIDVIERDGTMIRLFNQRNRLVYETDTLGISTGDFDNKIKLVDSPNGSLLITSNKVGVGTNNQAMGIIQYIVNISSYDKLKVKLDNFLILSMGIMMIFTLLLSFLLSHLFLKPLHYLNNSLDLVEEESLSYMRVKQPRSNDEWSDLIIHINKLLDRIDKYVSNQKQFVEDVSHELRTPVAIVEGHLKLLSRWGKDDPEVLDESIKASLQEITRMKELVQEMLDLSRADHVNIDYKYEITDIYGSTRQTFNNFVMLHPDFNFFLDSDESEEEVYVQMYRNHFEQVLIILLDNAVKYSQNRKEIHVSISQSLNKIEIAVQDFGEGMSEEDKEQVFSRFYRVDKARSREKGGNGLGLSIAKQLIEGYRGEIRVDSSLNYGSIFYIELPILTDTRQIYKSKQMAERKAI</sequence>
<dbReference type="PANTHER" id="PTHR45528">
    <property type="entry name" value="SENSOR HISTIDINE KINASE CPXA"/>
    <property type="match status" value="1"/>
</dbReference>
<keyword evidence="10 11" id="KW-0472">Membrane</keyword>
<keyword evidence="6 11" id="KW-0812">Transmembrane</keyword>
<organism evidence="13 14">
    <name type="scientific">Ignavigranum ruoffiae</name>
    <dbReference type="NCBI Taxonomy" id="89093"/>
    <lineage>
        <taxon>Bacteria</taxon>
        <taxon>Bacillati</taxon>
        <taxon>Bacillota</taxon>
        <taxon>Bacilli</taxon>
        <taxon>Lactobacillales</taxon>
        <taxon>Aerococcaceae</taxon>
        <taxon>Ignavigranum</taxon>
    </lineage>
</organism>
<keyword evidence="9" id="KW-0902">Two-component regulatory system</keyword>
<evidence type="ECO:0000256" key="9">
    <source>
        <dbReference type="ARBA" id="ARBA00023012"/>
    </source>
</evidence>
<dbReference type="RefSeq" id="WP_092570053.1">
    <property type="nucleotide sequence ID" value="NZ_CALUDV010000002.1"/>
</dbReference>
<dbReference type="Gene3D" id="3.30.565.10">
    <property type="entry name" value="Histidine kinase-like ATPase, C-terminal domain"/>
    <property type="match status" value="1"/>
</dbReference>
<dbReference type="OrthoDB" id="9786919at2"/>
<evidence type="ECO:0000256" key="6">
    <source>
        <dbReference type="ARBA" id="ARBA00022692"/>
    </source>
</evidence>
<dbReference type="InterPro" id="IPR036097">
    <property type="entry name" value="HisK_dim/P_sf"/>
</dbReference>
<evidence type="ECO:0000313" key="14">
    <source>
        <dbReference type="Proteomes" id="UP000198833"/>
    </source>
</evidence>
<keyword evidence="5" id="KW-0808">Transferase</keyword>
<dbReference type="SUPFAM" id="SSF47384">
    <property type="entry name" value="Homodimeric domain of signal transducing histidine kinase"/>
    <property type="match status" value="1"/>
</dbReference>
<dbReference type="PROSITE" id="PS51257">
    <property type="entry name" value="PROKAR_LIPOPROTEIN"/>
    <property type="match status" value="1"/>
</dbReference>
<proteinExistence type="predicted"/>
<evidence type="ECO:0000259" key="12">
    <source>
        <dbReference type="PROSITE" id="PS50109"/>
    </source>
</evidence>
<dbReference type="FunFam" id="3.30.565.10:FF:000006">
    <property type="entry name" value="Sensor histidine kinase WalK"/>
    <property type="match status" value="1"/>
</dbReference>
<keyword evidence="7 13" id="KW-0418">Kinase</keyword>
<dbReference type="Gene3D" id="1.10.287.130">
    <property type="match status" value="1"/>
</dbReference>
<dbReference type="InterPro" id="IPR004358">
    <property type="entry name" value="Sig_transdc_His_kin-like_C"/>
</dbReference>
<keyword evidence="4" id="KW-0597">Phosphoprotein</keyword>
<dbReference type="EC" id="2.7.13.3" evidence="3"/>
<dbReference type="GO" id="GO:0000155">
    <property type="term" value="F:phosphorelay sensor kinase activity"/>
    <property type="evidence" value="ECO:0007669"/>
    <property type="project" value="InterPro"/>
</dbReference>
<evidence type="ECO:0000256" key="2">
    <source>
        <dbReference type="ARBA" id="ARBA00004141"/>
    </source>
</evidence>
<dbReference type="PANTHER" id="PTHR45528:SF12">
    <property type="entry name" value="SENSOR HISTIDINE KINASE ARSS"/>
    <property type="match status" value="1"/>
</dbReference>
<dbReference type="PRINTS" id="PR00344">
    <property type="entry name" value="BCTRLSENSOR"/>
</dbReference>
<name>A0A1H8ZPR1_9LACT</name>
<dbReference type="SMART" id="SM00388">
    <property type="entry name" value="HisKA"/>
    <property type="match status" value="1"/>
</dbReference>
<evidence type="ECO:0000256" key="4">
    <source>
        <dbReference type="ARBA" id="ARBA00022553"/>
    </source>
</evidence>
<dbReference type="AlphaFoldDB" id="A0A1H8ZPR1"/>
<feature type="transmembrane region" description="Helical" evidence="11">
    <location>
        <begin position="20"/>
        <end position="38"/>
    </location>
</feature>
<evidence type="ECO:0000256" key="10">
    <source>
        <dbReference type="ARBA" id="ARBA00023136"/>
    </source>
</evidence>
<dbReference type="SUPFAM" id="SSF55874">
    <property type="entry name" value="ATPase domain of HSP90 chaperone/DNA topoisomerase II/histidine kinase"/>
    <property type="match status" value="1"/>
</dbReference>
<comment type="subcellular location">
    <subcellularLocation>
        <location evidence="2">Membrane</location>
        <topology evidence="2">Multi-pass membrane protein</topology>
    </subcellularLocation>
</comment>
<keyword evidence="14" id="KW-1185">Reference proteome</keyword>
<dbReference type="FunFam" id="1.10.287.130:FF:000001">
    <property type="entry name" value="Two-component sensor histidine kinase"/>
    <property type="match status" value="1"/>
</dbReference>
<evidence type="ECO:0000313" key="13">
    <source>
        <dbReference type="EMBL" id="SEP66506.1"/>
    </source>
</evidence>
<evidence type="ECO:0000256" key="7">
    <source>
        <dbReference type="ARBA" id="ARBA00022777"/>
    </source>
</evidence>
<evidence type="ECO:0000256" key="11">
    <source>
        <dbReference type="SAM" id="Phobius"/>
    </source>
</evidence>
<dbReference type="InterPro" id="IPR003594">
    <property type="entry name" value="HATPase_dom"/>
</dbReference>
<dbReference type="EMBL" id="FOEN01000001">
    <property type="protein sequence ID" value="SEP66506.1"/>
    <property type="molecule type" value="Genomic_DNA"/>
</dbReference>
<evidence type="ECO:0000256" key="8">
    <source>
        <dbReference type="ARBA" id="ARBA00022989"/>
    </source>
</evidence>
<evidence type="ECO:0000256" key="1">
    <source>
        <dbReference type="ARBA" id="ARBA00000085"/>
    </source>
</evidence>
<dbReference type="STRING" id="89093.SAMN04488558_101300"/>
<dbReference type="Proteomes" id="UP000198833">
    <property type="component" value="Unassembled WGS sequence"/>
</dbReference>
<dbReference type="InterPro" id="IPR003661">
    <property type="entry name" value="HisK_dim/P_dom"/>
</dbReference>
<dbReference type="InterPro" id="IPR036890">
    <property type="entry name" value="HATPase_C_sf"/>
</dbReference>
<dbReference type="CDD" id="cd00082">
    <property type="entry name" value="HisKA"/>
    <property type="match status" value="1"/>
</dbReference>
<accession>A0A1H8ZPR1</accession>
<dbReference type="Pfam" id="PF00512">
    <property type="entry name" value="HisKA"/>
    <property type="match status" value="1"/>
</dbReference>
<feature type="domain" description="Histidine kinase" evidence="12">
    <location>
        <begin position="249"/>
        <end position="467"/>
    </location>
</feature>
<dbReference type="InterPro" id="IPR050398">
    <property type="entry name" value="HssS/ArlS-like"/>
</dbReference>
<dbReference type="InterPro" id="IPR005467">
    <property type="entry name" value="His_kinase_dom"/>
</dbReference>
<comment type="catalytic activity">
    <reaction evidence="1">
        <text>ATP + protein L-histidine = ADP + protein N-phospho-L-histidine.</text>
        <dbReference type="EC" id="2.7.13.3"/>
    </reaction>
</comment>
<dbReference type="PROSITE" id="PS50109">
    <property type="entry name" value="HIS_KIN"/>
    <property type="match status" value="1"/>
</dbReference>
<dbReference type="Pfam" id="PF02518">
    <property type="entry name" value="HATPase_c"/>
    <property type="match status" value="1"/>
</dbReference>